<protein>
    <recommendedName>
        <fullName evidence="3">Lipoprotein</fullName>
    </recommendedName>
</protein>
<gene>
    <name evidence="1" type="ORF">NCTC13456_03320</name>
</gene>
<accession>A0A376GL58</accession>
<evidence type="ECO:0000313" key="1">
    <source>
        <dbReference type="EMBL" id="STD59653.1"/>
    </source>
</evidence>
<sequence>MDKIILGLIFGLTIISCNSKADKNNTEQKAQAMTACEQAAIIPGISAAKKELITKYCDCSTDKMMDEFTYTEMMQMNNPTPELQERLMKLIEPCINDLKTKSAELGE</sequence>
<evidence type="ECO:0000313" key="2">
    <source>
        <dbReference type="Proteomes" id="UP000254737"/>
    </source>
</evidence>
<dbReference type="EMBL" id="UFXS01000001">
    <property type="protein sequence ID" value="STD59653.1"/>
    <property type="molecule type" value="Genomic_DNA"/>
</dbReference>
<proteinExistence type="predicted"/>
<organism evidence="1 2">
    <name type="scientific">Empedobacter falsenii</name>
    <dbReference type="NCBI Taxonomy" id="343874"/>
    <lineage>
        <taxon>Bacteria</taxon>
        <taxon>Pseudomonadati</taxon>
        <taxon>Bacteroidota</taxon>
        <taxon>Flavobacteriia</taxon>
        <taxon>Flavobacteriales</taxon>
        <taxon>Weeksellaceae</taxon>
        <taxon>Empedobacter</taxon>
    </lineage>
</organism>
<reference evidence="1 2" key="1">
    <citation type="submission" date="2018-06" db="EMBL/GenBank/DDBJ databases">
        <authorList>
            <consortium name="Pathogen Informatics"/>
            <person name="Doyle S."/>
        </authorList>
    </citation>
    <scope>NUCLEOTIDE SEQUENCE [LARGE SCALE GENOMIC DNA]</scope>
    <source>
        <strain evidence="1 2">NCTC13456</strain>
    </source>
</reference>
<dbReference type="AlphaFoldDB" id="A0A376GL58"/>
<dbReference type="Proteomes" id="UP000254737">
    <property type="component" value="Unassembled WGS sequence"/>
</dbReference>
<name>A0A376GL58_9FLAO</name>
<evidence type="ECO:0008006" key="3">
    <source>
        <dbReference type="Google" id="ProtNLM"/>
    </source>
</evidence>
<dbReference type="PROSITE" id="PS51257">
    <property type="entry name" value="PROKAR_LIPOPROTEIN"/>
    <property type="match status" value="1"/>
</dbReference>
<dbReference type="RefSeq" id="WP_115001754.1">
    <property type="nucleotide sequence ID" value="NZ_UFXS01000001.1"/>
</dbReference>